<keyword evidence="1" id="KW-0472">Membrane</keyword>
<protein>
    <recommendedName>
        <fullName evidence="4">Major facilitator superfamily (MFS) profile domain-containing protein</fullName>
    </recommendedName>
</protein>
<sequence length="106" mass="10543">MGRGAIQAALVMIGGSAAMAVASGSGRPVVTRFGRATVVCALMVRCGVVAGYLLAFEIVPWPVVFGVVAALSVVSGTASGFVDAPNRAMTLEYVLNGANGVAAGFP</sequence>
<evidence type="ECO:0000256" key="1">
    <source>
        <dbReference type="SAM" id="Phobius"/>
    </source>
</evidence>
<gene>
    <name evidence="2" type="ORF">GCM10023318_30640</name>
</gene>
<feature type="transmembrane region" description="Helical" evidence="1">
    <location>
        <begin position="61"/>
        <end position="82"/>
    </location>
</feature>
<evidence type="ECO:0000313" key="3">
    <source>
        <dbReference type="Proteomes" id="UP001500603"/>
    </source>
</evidence>
<proteinExistence type="predicted"/>
<keyword evidence="1" id="KW-1133">Transmembrane helix</keyword>
<dbReference type="RefSeq" id="WP_345496014.1">
    <property type="nucleotide sequence ID" value="NZ_BAABJM010000002.1"/>
</dbReference>
<evidence type="ECO:0000313" key="2">
    <source>
        <dbReference type="EMBL" id="GAA5055040.1"/>
    </source>
</evidence>
<accession>A0ABP9KDZ7</accession>
<dbReference type="Proteomes" id="UP001500603">
    <property type="component" value="Unassembled WGS sequence"/>
</dbReference>
<comment type="caution">
    <text evidence="2">The sequence shown here is derived from an EMBL/GenBank/DDBJ whole genome shotgun (WGS) entry which is preliminary data.</text>
</comment>
<feature type="transmembrane region" description="Helical" evidence="1">
    <location>
        <begin position="36"/>
        <end position="55"/>
    </location>
</feature>
<feature type="transmembrane region" description="Helical" evidence="1">
    <location>
        <begin position="6"/>
        <end position="24"/>
    </location>
</feature>
<keyword evidence="1" id="KW-0812">Transmembrane</keyword>
<dbReference type="EMBL" id="BAABJM010000002">
    <property type="protein sequence ID" value="GAA5055040.1"/>
    <property type="molecule type" value="Genomic_DNA"/>
</dbReference>
<keyword evidence="3" id="KW-1185">Reference proteome</keyword>
<name>A0ABP9KDZ7_9NOCA</name>
<organism evidence="2 3">
    <name type="scientific">Nocardia callitridis</name>
    <dbReference type="NCBI Taxonomy" id="648753"/>
    <lineage>
        <taxon>Bacteria</taxon>
        <taxon>Bacillati</taxon>
        <taxon>Actinomycetota</taxon>
        <taxon>Actinomycetes</taxon>
        <taxon>Mycobacteriales</taxon>
        <taxon>Nocardiaceae</taxon>
        <taxon>Nocardia</taxon>
    </lineage>
</organism>
<reference evidence="3" key="1">
    <citation type="journal article" date="2019" name="Int. J. Syst. Evol. Microbiol.">
        <title>The Global Catalogue of Microorganisms (GCM) 10K type strain sequencing project: providing services to taxonomists for standard genome sequencing and annotation.</title>
        <authorList>
            <consortium name="The Broad Institute Genomics Platform"/>
            <consortium name="The Broad Institute Genome Sequencing Center for Infectious Disease"/>
            <person name="Wu L."/>
            <person name="Ma J."/>
        </authorList>
    </citation>
    <scope>NUCLEOTIDE SEQUENCE [LARGE SCALE GENOMIC DNA]</scope>
    <source>
        <strain evidence="3">JCM 18298</strain>
    </source>
</reference>
<evidence type="ECO:0008006" key="4">
    <source>
        <dbReference type="Google" id="ProtNLM"/>
    </source>
</evidence>